<keyword evidence="2" id="KW-0808">Transferase</keyword>
<dbReference type="SUPFAM" id="SSF53067">
    <property type="entry name" value="Actin-like ATPase domain"/>
    <property type="match status" value="1"/>
</dbReference>
<evidence type="ECO:0000256" key="1">
    <source>
        <dbReference type="ARBA" id="ARBA00009156"/>
    </source>
</evidence>
<dbReference type="GO" id="GO:0016301">
    <property type="term" value="F:kinase activity"/>
    <property type="evidence" value="ECO:0007669"/>
    <property type="project" value="UniProtKB-KW"/>
</dbReference>
<dbReference type="PANTHER" id="PTHR10196:SF68">
    <property type="entry name" value="GLYCEROL KINASE 5-RELATED"/>
    <property type="match status" value="1"/>
</dbReference>
<evidence type="ECO:0000313" key="6">
    <source>
        <dbReference type="Proteomes" id="UP000694388"/>
    </source>
</evidence>
<dbReference type="Ensembl" id="ENSEBUT00000005780.1">
    <property type="protein sequence ID" value="ENSEBUP00000005342.1"/>
    <property type="gene ID" value="ENSEBUG00000003646.1"/>
</dbReference>
<keyword evidence="3" id="KW-0418">Kinase</keyword>
<reference evidence="5" key="2">
    <citation type="submission" date="2025-09" db="UniProtKB">
        <authorList>
            <consortium name="Ensembl"/>
        </authorList>
    </citation>
    <scope>IDENTIFICATION</scope>
</reference>
<dbReference type="Proteomes" id="UP000694388">
    <property type="component" value="Unplaced"/>
</dbReference>
<dbReference type="Pfam" id="PF02782">
    <property type="entry name" value="FGGY_C"/>
    <property type="match status" value="1"/>
</dbReference>
<protein>
    <recommendedName>
        <fullName evidence="4">Carbohydrate kinase FGGY C-terminal domain-containing protein</fullName>
    </recommendedName>
</protein>
<dbReference type="GO" id="GO:0006071">
    <property type="term" value="P:glycerol metabolic process"/>
    <property type="evidence" value="ECO:0007669"/>
    <property type="project" value="TreeGrafter"/>
</dbReference>
<keyword evidence="6" id="KW-1185">Reference proteome</keyword>
<dbReference type="InterPro" id="IPR018485">
    <property type="entry name" value="FGGY_C"/>
</dbReference>
<evidence type="ECO:0000256" key="2">
    <source>
        <dbReference type="ARBA" id="ARBA00022679"/>
    </source>
</evidence>
<dbReference type="GO" id="GO:0005739">
    <property type="term" value="C:mitochondrion"/>
    <property type="evidence" value="ECO:0007669"/>
    <property type="project" value="TreeGrafter"/>
</dbReference>
<dbReference type="InterPro" id="IPR043129">
    <property type="entry name" value="ATPase_NBD"/>
</dbReference>
<evidence type="ECO:0000256" key="3">
    <source>
        <dbReference type="ARBA" id="ARBA00022777"/>
    </source>
</evidence>
<sequence>MYYRVSAVVPNVLQGVGCGAKCIISCIAGLFSDVAETADIANSVPDTDGVYFVPSFSGIQLPVNDPSACTAMFGLRPSTTPAHIVRAILESLIFRNKQLLDSMETETGIAVSNIRVDGGVSNNTFVVQQTADVLGKPVHRPKYTNMSCQGAAFMAGLVVGFWTDRSQLVAMCGKHQKFLPRKGQLSTMDTFHRWEKAVERTRGWYN</sequence>
<dbReference type="Gene3D" id="3.30.420.40">
    <property type="match status" value="1"/>
</dbReference>
<dbReference type="OMA" id="ESIAFRM"/>
<dbReference type="PANTHER" id="PTHR10196">
    <property type="entry name" value="SUGAR KINASE"/>
    <property type="match status" value="1"/>
</dbReference>
<dbReference type="GeneTree" id="ENSGT01000000214434"/>
<evidence type="ECO:0000313" key="5">
    <source>
        <dbReference type="Ensembl" id="ENSEBUP00000005342.1"/>
    </source>
</evidence>
<feature type="domain" description="Carbohydrate kinase FGGY C-terminal" evidence="4">
    <location>
        <begin position="35"/>
        <end position="156"/>
    </location>
</feature>
<dbReference type="GO" id="GO:0006641">
    <property type="term" value="P:triglyceride metabolic process"/>
    <property type="evidence" value="ECO:0007669"/>
    <property type="project" value="TreeGrafter"/>
</dbReference>
<dbReference type="GO" id="GO:0046167">
    <property type="term" value="P:glycerol-3-phosphate biosynthetic process"/>
    <property type="evidence" value="ECO:0007669"/>
    <property type="project" value="TreeGrafter"/>
</dbReference>
<accession>A0A8C4PYN5</accession>
<evidence type="ECO:0000259" key="4">
    <source>
        <dbReference type="Pfam" id="PF02782"/>
    </source>
</evidence>
<comment type="similarity">
    <text evidence="1">Belongs to the FGGY kinase family.</text>
</comment>
<proteinExistence type="inferred from homology"/>
<reference evidence="5" key="1">
    <citation type="submission" date="2025-08" db="UniProtKB">
        <authorList>
            <consortium name="Ensembl"/>
        </authorList>
    </citation>
    <scope>IDENTIFICATION</scope>
</reference>
<dbReference type="AlphaFoldDB" id="A0A8C4PYN5"/>
<organism evidence="5 6">
    <name type="scientific">Eptatretus burgeri</name>
    <name type="common">Inshore hagfish</name>
    <dbReference type="NCBI Taxonomy" id="7764"/>
    <lineage>
        <taxon>Eukaryota</taxon>
        <taxon>Metazoa</taxon>
        <taxon>Chordata</taxon>
        <taxon>Craniata</taxon>
        <taxon>Vertebrata</taxon>
        <taxon>Cyclostomata</taxon>
        <taxon>Myxini</taxon>
        <taxon>Myxiniformes</taxon>
        <taxon>Myxinidae</taxon>
        <taxon>Eptatretinae</taxon>
        <taxon>Eptatretus</taxon>
    </lineage>
</organism>
<name>A0A8C4PYN5_EPTBU</name>